<organism evidence="2 3">
    <name type="scientific">Phycicoccus flavus</name>
    <dbReference type="NCBI Taxonomy" id="2502783"/>
    <lineage>
        <taxon>Bacteria</taxon>
        <taxon>Bacillati</taxon>
        <taxon>Actinomycetota</taxon>
        <taxon>Actinomycetes</taxon>
        <taxon>Micrococcales</taxon>
        <taxon>Intrasporangiaceae</taxon>
        <taxon>Phycicoccus</taxon>
    </lineage>
</organism>
<feature type="compositionally biased region" description="Pro residues" evidence="1">
    <location>
        <begin position="114"/>
        <end position="136"/>
    </location>
</feature>
<comment type="caution">
    <text evidence="2">The sequence shown here is derived from an EMBL/GenBank/DDBJ whole genome shotgun (WGS) entry which is preliminary data.</text>
</comment>
<dbReference type="AlphaFoldDB" id="A0A8T6R6V3"/>
<dbReference type="Proteomes" id="UP000287866">
    <property type="component" value="Unassembled WGS sequence"/>
</dbReference>
<feature type="non-terminal residue" evidence="2">
    <location>
        <position position="136"/>
    </location>
</feature>
<gene>
    <name evidence="2" type="ORF">EPD83_010850</name>
</gene>
<accession>A0A8T6R6V3</accession>
<protein>
    <submittedName>
        <fullName evidence="2">Uncharacterized protein</fullName>
    </submittedName>
</protein>
<dbReference type="RefSeq" id="WP_205859498.1">
    <property type="nucleotide sequence ID" value="NZ_SAYU02000032.1"/>
</dbReference>
<feature type="compositionally biased region" description="Low complexity" evidence="1">
    <location>
        <begin position="98"/>
        <end position="113"/>
    </location>
</feature>
<proteinExistence type="predicted"/>
<reference evidence="2" key="1">
    <citation type="submission" date="2020-03" db="EMBL/GenBank/DDBJ databases">
        <title>Phycicoccus flavus sp. nov., a novel endophytic actinobacterium isolated from branch of Kandelia candel.</title>
        <authorList>
            <person name="Tuo L."/>
        </authorList>
    </citation>
    <scope>NUCLEOTIDE SEQUENCE</scope>
    <source>
        <strain evidence="2">CMS6Z-2</strain>
    </source>
</reference>
<dbReference type="EMBL" id="SAYU02000032">
    <property type="protein sequence ID" value="NHA68545.1"/>
    <property type="molecule type" value="Genomic_DNA"/>
</dbReference>
<evidence type="ECO:0000313" key="2">
    <source>
        <dbReference type="EMBL" id="NHA68545.1"/>
    </source>
</evidence>
<evidence type="ECO:0000256" key="1">
    <source>
        <dbReference type="SAM" id="MobiDB-lite"/>
    </source>
</evidence>
<evidence type="ECO:0000313" key="3">
    <source>
        <dbReference type="Proteomes" id="UP000287866"/>
    </source>
</evidence>
<feature type="region of interest" description="Disordered" evidence="1">
    <location>
        <begin position="73"/>
        <end position="136"/>
    </location>
</feature>
<keyword evidence="3" id="KW-1185">Reference proteome</keyword>
<sequence>MSFFDRAKAAANDLAAKADVAMTNAGIDANIGGGPSPNKALRDLGVLAWLEATDRPVDPADRERVLDTLRELELSGRLGPLTVSPPETRHDAPPPPTGAAATAAATGSAAGMPAAPPPPPTGGTAPPPPPPPPGAA</sequence>
<name>A0A8T6R6V3_9MICO</name>